<evidence type="ECO:0000313" key="14">
    <source>
        <dbReference type="EMBL" id="PAA58502.1"/>
    </source>
</evidence>
<comment type="subunit">
    <text evidence="8">Interacts with ACOT13/THEM2.</text>
</comment>
<dbReference type="PANTHER" id="PTHR19308:SF8">
    <property type="entry name" value="STAR-RELATED LIPID TRANSFER PROTEIN 7, MITOCHONDRIAL"/>
    <property type="match status" value="1"/>
</dbReference>
<evidence type="ECO:0000256" key="3">
    <source>
        <dbReference type="ARBA" id="ARBA00022490"/>
    </source>
</evidence>
<dbReference type="SUPFAM" id="SSF55961">
    <property type="entry name" value="Bet v1-like"/>
    <property type="match status" value="1"/>
</dbReference>
<dbReference type="STRING" id="282301.A0A267ECS1"/>
<sequence>MFTARARQLCHACIVGFRQCLTHPQLVRLASVSGRALLTKACSSQLTERTLLRRLMDRFGPATRQRFRRNAGRLMLGSSLFAFDYGVTDEELQDCLRECAAVRGEMFATNSSTATNSSSAEANQQQQSTAKDSWSLLVRRDNITVWQKPHESVYEYRVCGRFSDISPAAFVEVMEDLDYRKQWDDLVLELQYLSRDRGTNTDLIRWVSYYPRPMRPREYIYKRRWRVDPQSGVVVFINRSVAEDFGQADARPGTVRVNEYRSDMVIWPHSELRDNGFDYVLTYCDNPQSSVPSFAYNWVASSGLPDFMSKLHQATKLRRSQQVAGGSRPVSAESGGTFSQPIYS</sequence>
<gene>
    <name evidence="14" type="ORF">BOX15_Mlig011930g2</name>
</gene>
<dbReference type="SMART" id="SM00234">
    <property type="entry name" value="START"/>
    <property type="match status" value="1"/>
</dbReference>
<evidence type="ECO:0000256" key="1">
    <source>
        <dbReference type="ARBA" id="ARBA00004496"/>
    </source>
</evidence>
<dbReference type="OrthoDB" id="1295045at2759"/>
<comment type="caution">
    <text evidence="14">The sequence shown here is derived from an EMBL/GenBank/DDBJ whole genome shotgun (WGS) entry which is preliminary data.</text>
</comment>
<dbReference type="PROSITE" id="PS50848">
    <property type="entry name" value="START"/>
    <property type="match status" value="1"/>
</dbReference>
<evidence type="ECO:0000313" key="15">
    <source>
        <dbReference type="Proteomes" id="UP000215902"/>
    </source>
</evidence>
<feature type="domain" description="START" evidence="13">
    <location>
        <begin position="134"/>
        <end position="320"/>
    </location>
</feature>
<feature type="compositionally biased region" description="Polar residues" evidence="12">
    <location>
        <begin position="334"/>
        <end position="344"/>
    </location>
</feature>
<keyword evidence="4" id="KW-0597">Phosphoprotein</keyword>
<dbReference type="GO" id="GO:0008289">
    <property type="term" value="F:lipid binding"/>
    <property type="evidence" value="ECO:0007669"/>
    <property type="project" value="UniProtKB-KW"/>
</dbReference>
<feature type="region of interest" description="Disordered" evidence="12">
    <location>
        <begin position="319"/>
        <end position="344"/>
    </location>
</feature>
<evidence type="ECO:0000256" key="5">
    <source>
        <dbReference type="ARBA" id="ARBA00022990"/>
    </source>
</evidence>
<organism evidence="14 15">
    <name type="scientific">Macrostomum lignano</name>
    <dbReference type="NCBI Taxonomy" id="282301"/>
    <lineage>
        <taxon>Eukaryota</taxon>
        <taxon>Metazoa</taxon>
        <taxon>Spiralia</taxon>
        <taxon>Lophotrochozoa</taxon>
        <taxon>Platyhelminthes</taxon>
        <taxon>Rhabditophora</taxon>
        <taxon>Macrostomorpha</taxon>
        <taxon>Macrostomida</taxon>
        <taxon>Macrostomidae</taxon>
        <taxon>Macrostomum</taxon>
    </lineage>
</organism>
<keyword evidence="7" id="KW-0446">Lipid-binding</keyword>
<dbReference type="PANTHER" id="PTHR19308">
    <property type="entry name" value="PHOSPHATIDYLCHOLINE TRANSFER PROTEIN"/>
    <property type="match status" value="1"/>
</dbReference>
<dbReference type="InterPro" id="IPR051213">
    <property type="entry name" value="START_lipid_transfer"/>
</dbReference>
<dbReference type="EMBL" id="NIVC01002367">
    <property type="protein sequence ID" value="PAA58502.1"/>
    <property type="molecule type" value="Genomic_DNA"/>
</dbReference>
<evidence type="ECO:0000256" key="2">
    <source>
        <dbReference type="ARBA" id="ARBA00022448"/>
    </source>
</evidence>
<evidence type="ECO:0000256" key="6">
    <source>
        <dbReference type="ARBA" id="ARBA00023055"/>
    </source>
</evidence>
<protein>
    <recommendedName>
        <fullName evidence="9">Phosphatidylcholine transfer protein</fullName>
    </recommendedName>
    <alternativeName>
        <fullName evidence="11">START domain-containing protein 2</fullName>
    </alternativeName>
    <alternativeName>
        <fullName evidence="10">StAR-related lipid transfer protein 2</fullName>
    </alternativeName>
</protein>
<dbReference type="GO" id="GO:0005829">
    <property type="term" value="C:cytosol"/>
    <property type="evidence" value="ECO:0007669"/>
    <property type="project" value="UniProtKB-ARBA"/>
</dbReference>
<dbReference type="Gene3D" id="3.30.530.20">
    <property type="match status" value="1"/>
</dbReference>
<dbReference type="FunFam" id="3.30.530.20:FF:000017">
    <property type="entry name" value="Phosphatidylcholine transfer protein, putative"/>
    <property type="match status" value="1"/>
</dbReference>
<evidence type="ECO:0000256" key="11">
    <source>
        <dbReference type="ARBA" id="ARBA00079049"/>
    </source>
</evidence>
<dbReference type="GO" id="GO:0006869">
    <property type="term" value="P:lipid transport"/>
    <property type="evidence" value="ECO:0007669"/>
    <property type="project" value="UniProtKB-KW"/>
</dbReference>
<comment type="subcellular location">
    <subcellularLocation>
        <location evidence="1">Cytoplasm</location>
    </subcellularLocation>
</comment>
<keyword evidence="6" id="KW-0445">Lipid transport</keyword>
<evidence type="ECO:0000256" key="8">
    <source>
        <dbReference type="ARBA" id="ARBA00063535"/>
    </source>
</evidence>
<evidence type="ECO:0000256" key="12">
    <source>
        <dbReference type="SAM" id="MobiDB-lite"/>
    </source>
</evidence>
<dbReference type="Pfam" id="PF01852">
    <property type="entry name" value="START"/>
    <property type="match status" value="1"/>
</dbReference>
<keyword evidence="2" id="KW-0813">Transport</keyword>
<dbReference type="InterPro" id="IPR002913">
    <property type="entry name" value="START_lipid-bd_dom"/>
</dbReference>
<keyword evidence="5" id="KW-0007">Acetylation</keyword>
<keyword evidence="3" id="KW-0963">Cytoplasm</keyword>
<name>A0A267ECS1_9PLAT</name>
<dbReference type="AlphaFoldDB" id="A0A267ECS1"/>
<evidence type="ECO:0000256" key="4">
    <source>
        <dbReference type="ARBA" id="ARBA00022553"/>
    </source>
</evidence>
<evidence type="ECO:0000259" key="13">
    <source>
        <dbReference type="PROSITE" id="PS50848"/>
    </source>
</evidence>
<accession>A0A267ECS1</accession>
<dbReference type="Proteomes" id="UP000215902">
    <property type="component" value="Unassembled WGS sequence"/>
</dbReference>
<keyword evidence="15" id="KW-1185">Reference proteome</keyword>
<proteinExistence type="predicted"/>
<dbReference type="InterPro" id="IPR023393">
    <property type="entry name" value="START-like_dom_sf"/>
</dbReference>
<reference evidence="14 15" key="1">
    <citation type="submission" date="2017-06" db="EMBL/GenBank/DDBJ databases">
        <title>A platform for efficient transgenesis in Macrostomum lignano, a flatworm model organism for stem cell research.</title>
        <authorList>
            <person name="Berezikov E."/>
        </authorList>
    </citation>
    <scope>NUCLEOTIDE SEQUENCE [LARGE SCALE GENOMIC DNA]</scope>
    <source>
        <strain evidence="14">DV1</strain>
        <tissue evidence="14">Whole organism</tissue>
    </source>
</reference>
<evidence type="ECO:0000256" key="9">
    <source>
        <dbReference type="ARBA" id="ARBA00069061"/>
    </source>
</evidence>
<evidence type="ECO:0000256" key="10">
    <source>
        <dbReference type="ARBA" id="ARBA00077188"/>
    </source>
</evidence>
<evidence type="ECO:0000256" key="7">
    <source>
        <dbReference type="ARBA" id="ARBA00023121"/>
    </source>
</evidence>